<dbReference type="EMBL" id="GBRH01264567">
    <property type="protein sequence ID" value="JAD33328.1"/>
    <property type="molecule type" value="Transcribed_RNA"/>
</dbReference>
<feature type="signal peptide" evidence="1">
    <location>
        <begin position="1"/>
        <end position="17"/>
    </location>
</feature>
<organism evidence="2">
    <name type="scientific">Arundo donax</name>
    <name type="common">Giant reed</name>
    <name type="synonym">Donax arundinaceus</name>
    <dbReference type="NCBI Taxonomy" id="35708"/>
    <lineage>
        <taxon>Eukaryota</taxon>
        <taxon>Viridiplantae</taxon>
        <taxon>Streptophyta</taxon>
        <taxon>Embryophyta</taxon>
        <taxon>Tracheophyta</taxon>
        <taxon>Spermatophyta</taxon>
        <taxon>Magnoliopsida</taxon>
        <taxon>Liliopsida</taxon>
        <taxon>Poales</taxon>
        <taxon>Poaceae</taxon>
        <taxon>PACMAD clade</taxon>
        <taxon>Arundinoideae</taxon>
        <taxon>Arundineae</taxon>
        <taxon>Arundo</taxon>
    </lineage>
</organism>
<reference evidence="2" key="1">
    <citation type="submission" date="2014-09" db="EMBL/GenBank/DDBJ databases">
        <authorList>
            <person name="Magalhaes I.L.F."/>
            <person name="Oliveira U."/>
            <person name="Santos F.R."/>
            <person name="Vidigal T.H.D.A."/>
            <person name="Brescovit A.D."/>
            <person name="Santos A.J."/>
        </authorList>
    </citation>
    <scope>NUCLEOTIDE SEQUENCE</scope>
    <source>
        <tissue evidence="2">Shoot tissue taken approximately 20 cm above the soil surface</tissue>
    </source>
</reference>
<reference evidence="2" key="2">
    <citation type="journal article" date="2015" name="Data Brief">
        <title>Shoot transcriptome of the giant reed, Arundo donax.</title>
        <authorList>
            <person name="Barrero R.A."/>
            <person name="Guerrero F.D."/>
            <person name="Moolhuijzen P."/>
            <person name="Goolsby J.A."/>
            <person name="Tidwell J."/>
            <person name="Bellgard S.E."/>
            <person name="Bellgard M.I."/>
        </authorList>
    </citation>
    <scope>NUCLEOTIDE SEQUENCE</scope>
    <source>
        <tissue evidence="2">Shoot tissue taken approximately 20 cm above the soil surface</tissue>
    </source>
</reference>
<accession>A0A0A8Z6M3</accession>
<evidence type="ECO:0000313" key="2">
    <source>
        <dbReference type="EMBL" id="JAD33328.1"/>
    </source>
</evidence>
<keyword evidence="1" id="KW-0732">Signal</keyword>
<proteinExistence type="predicted"/>
<name>A0A0A8Z6M3_ARUDO</name>
<protein>
    <submittedName>
        <fullName evidence="2">Uncharacterized protein</fullName>
    </submittedName>
</protein>
<feature type="chain" id="PRO_5002044990" evidence="1">
    <location>
        <begin position="18"/>
        <end position="35"/>
    </location>
</feature>
<dbReference type="AlphaFoldDB" id="A0A0A8Z6M3"/>
<evidence type="ECO:0000256" key="1">
    <source>
        <dbReference type="SAM" id="SignalP"/>
    </source>
</evidence>
<sequence>MLNTLMIMFCAWSGCHFQKCYVSPSCDVFGFPSKQ</sequence>